<accession>A0A4R6V615</accession>
<protein>
    <submittedName>
        <fullName evidence="3">DMATS type aromatic prenyltransferase</fullName>
    </submittedName>
</protein>
<dbReference type="InterPro" id="IPR017795">
    <property type="entry name" value="ABBA_NscD-like"/>
</dbReference>
<dbReference type="SFLD" id="SFLDG01162">
    <property type="entry name" value="I"/>
    <property type="match status" value="1"/>
</dbReference>
<organism evidence="3 4">
    <name type="scientific">Actinorugispora endophytica</name>
    <dbReference type="NCBI Taxonomy" id="1605990"/>
    <lineage>
        <taxon>Bacteria</taxon>
        <taxon>Bacillati</taxon>
        <taxon>Actinomycetota</taxon>
        <taxon>Actinomycetes</taxon>
        <taxon>Streptosporangiales</taxon>
        <taxon>Nocardiopsidaceae</taxon>
        <taxon>Actinorugispora</taxon>
    </lineage>
</organism>
<dbReference type="Proteomes" id="UP000295281">
    <property type="component" value="Unassembled WGS sequence"/>
</dbReference>
<evidence type="ECO:0000313" key="4">
    <source>
        <dbReference type="Proteomes" id="UP000295281"/>
    </source>
</evidence>
<evidence type="ECO:0000256" key="2">
    <source>
        <dbReference type="SAM" id="MobiDB-lite"/>
    </source>
</evidence>
<feature type="compositionally biased region" description="Basic and acidic residues" evidence="2">
    <location>
        <begin position="44"/>
        <end position="53"/>
    </location>
</feature>
<reference evidence="3 4" key="1">
    <citation type="submission" date="2019-03" db="EMBL/GenBank/DDBJ databases">
        <title>Genomic Encyclopedia of Type Strains, Phase IV (KMG-IV): sequencing the most valuable type-strain genomes for metagenomic binning, comparative biology and taxonomic classification.</title>
        <authorList>
            <person name="Goeker M."/>
        </authorList>
    </citation>
    <scope>NUCLEOTIDE SEQUENCE [LARGE SCALE GENOMIC DNA]</scope>
    <source>
        <strain evidence="3 4">DSM 46770</strain>
    </source>
</reference>
<proteinExistence type="predicted"/>
<dbReference type="EMBL" id="SNYN01000002">
    <property type="protein sequence ID" value="TDQ54295.1"/>
    <property type="molecule type" value="Genomic_DNA"/>
</dbReference>
<evidence type="ECO:0000256" key="1">
    <source>
        <dbReference type="ARBA" id="ARBA00022679"/>
    </source>
</evidence>
<dbReference type="SFLD" id="SFLDS00036">
    <property type="entry name" value="Aromatic_Prenyltransferase"/>
    <property type="match status" value="1"/>
</dbReference>
<comment type="caution">
    <text evidence="3">The sequence shown here is derived from an EMBL/GenBank/DDBJ whole genome shotgun (WGS) entry which is preliminary data.</text>
</comment>
<feature type="compositionally biased region" description="Basic and acidic residues" evidence="2">
    <location>
        <begin position="1"/>
        <end position="22"/>
    </location>
</feature>
<keyword evidence="1 3" id="KW-0808">Transferase</keyword>
<gene>
    <name evidence="3" type="ORF">EV190_102129</name>
</gene>
<dbReference type="InterPro" id="IPR033964">
    <property type="entry name" value="ABBA"/>
</dbReference>
<dbReference type="GO" id="GO:0009820">
    <property type="term" value="P:alkaloid metabolic process"/>
    <property type="evidence" value="ECO:0007669"/>
    <property type="project" value="InterPro"/>
</dbReference>
<dbReference type="AlphaFoldDB" id="A0A4R6V615"/>
<feature type="region of interest" description="Disordered" evidence="2">
    <location>
        <begin position="1"/>
        <end position="55"/>
    </location>
</feature>
<dbReference type="Pfam" id="PF11991">
    <property type="entry name" value="Trp_DMAT"/>
    <property type="match status" value="1"/>
</dbReference>
<sequence>MNRHEDHRHEDDGHRNDREEGHGNMSAEKPPQGGDPFVVSGPLPRDHPLRLATDRYPPATSRLDAAADKLARCHKGLGLPSEQAADAARLLSEVWGPSADRPIGDPRWRCYISVDGSPFELSASWRGGAAEVRISVEALADPPEPVANQAFGWDYLRGLAGRPGARVEHVLALEDLFRSAAPREHYWMGHGVAWPPGGDPLFKVYLDPHVGGPEHAPAVVGEAMERLGAGKAWRAALAHIDGHGGPGRIGALSLDLVDPERARAKVYLQYPDLDAEAIDRQAGIARGHVPGAFAAALRAILGGFDPPFARPPVTCFAFRKGEARPVSAALYVPMVPPFADDAEARDRVAAFMRGVGVDPGPYASFLESLADRPLDGSRNQNFIAYEPAGPGREPRFSVYAAPGLYA</sequence>
<dbReference type="GO" id="GO:0016765">
    <property type="term" value="F:transferase activity, transferring alkyl or aryl (other than methyl) groups"/>
    <property type="evidence" value="ECO:0007669"/>
    <property type="project" value="InterPro"/>
</dbReference>
<evidence type="ECO:0000313" key="3">
    <source>
        <dbReference type="EMBL" id="TDQ54295.1"/>
    </source>
</evidence>
<keyword evidence="4" id="KW-1185">Reference proteome</keyword>
<name>A0A4R6V615_9ACTN</name>